<dbReference type="PANTHER" id="PTHR42944:SF1">
    <property type="entry name" value="ADENINE DNA GLYCOSYLASE"/>
    <property type="match status" value="1"/>
</dbReference>
<dbReference type="GO" id="GO:0000701">
    <property type="term" value="F:purine-specific mismatch base pair DNA N-glycosylase activity"/>
    <property type="evidence" value="ECO:0007669"/>
    <property type="project" value="TreeGrafter"/>
</dbReference>
<dbReference type="PANTHER" id="PTHR42944">
    <property type="entry name" value="ADENINE DNA GLYCOSYLASE"/>
    <property type="match status" value="1"/>
</dbReference>
<evidence type="ECO:0000256" key="8">
    <source>
        <dbReference type="ARBA" id="ARBA00023014"/>
    </source>
</evidence>
<dbReference type="InterPro" id="IPR023170">
    <property type="entry name" value="HhH_base_excis_C"/>
</dbReference>
<evidence type="ECO:0000313" key="13">
    <source>
        <dbReference type="Proteomes" id="UP000006759"/>
    </source>
</evidence>
<keyword evidence="7" id="KW-0408">Iron</keyword>
<dbReference type="EMBL" id="AMOT01000001">
    <property type="protein sequence ID" value="EKE87825.1"/>
    <property type="molecule type" value="Genomic_DNA"/>
</dbReference>
<keyword evidence="8" id="KW-0411">Iron-sulfur</keyword>
<dbReference type="SUPFAM" id="SSF48150">
    <property type="entry name" value="DNA-glycosylase"/>
    <property type="match status" value="1"/>
</dbReference>
<evidence type="ECO:0000313" key="12">
    <source>
        <dbReference type="EMBL" id="EKE87825.1"/>
    </source>
</evidence>
<evidence type="ECO:0000256" key="3">
    <source>
        <dbReference type="ARBA" id="ARBA00008343"/>
    </source>
</evidence>
<dbReference type="GO" id="GO:0051536">
    <property type="term" value="F:iron-sulfur cluster binding"/>
    <property type="evidence" value="ECO:0007669"/>
    <property type="project" value="UniProtKB-KW"/>
</dbReference>
<evidence type="ECO:0000256" key="6">
    <source>
        <dbReference type="ARBA" id="ARBA00022801"/>
    </source>
</evidence>
<dbReference type="Proteomes" id="UP000006759">
    <property type="component" value="Unassembled WGS sequence"/>
</dbReference>
<evidence type="ECO:0000256" key="9">
    <source>
        <dbReference type="ARBA" id="ARBA00023204"/>
    </source>
</evidence>
<proteinExistence type="inferred from homology"/>
<keyword evidence="4" id="KW-0479">Metal-binding</keyword>
<dbReference type="Gene3D" id="1.10.340.30">
    <property type="entry name" value="Hypothetical protein, domain 2"/>
    <property type="match status" value="1"/>
</dbReference>
<dbReference type="InterPro" id="IPR011257">
    <property type="entry name" value="DNA_glycosylase"/>
</dbReference>
<reference evidence="12 13" key="1">
    <citation type="submission" date="2012-08" db="EMBL/GenBank/DDBJ databases">
        <title>Comparative Sequence Analysis of H. pylori isolates.</title>
        <authorList>
            <person name="Blanchard T.G."/>
            <person name="Czinn S.J."/>
            <person name="McCracken C.M."/>
            <person name="Abolude K.A."/>
            <person name="Shefchek K.S."/>
            <person name="Maroo A.M."/>
            <person name="Santana-Cruz I.S."/>
            <person name="Tallon L.J."/>
            <person name="Ficke F.W.F."/>
        </authorList>
    </citation>
    <scope>NUCLEOTIDE SEQUENCE [LARGE SCALE GENOMIC DNA]</scope>
    <source>
        <strain evidence="12 13">R036d</strain>
    </source>
</reference>
<dbReference type="CDD" id="cd00056">
    <property type="entry name" value="ENDO3c"/>
    <property type="match status" value="1"/>
</dbReference>
<dbReference type="GO" id="GO:0035485">
    <property type="term" value="F:adenine/guanine mispair binding"/>
    <property type="evidence" value="ECO:0007669"/>
    <property type="project" value="TreeGrafter"/>
</dbReference>
<dbReference type="InterPro" id="IPR003265">
    <property type="entry name" value="HhH-GPD_domain"/>
</dbReference>
<evidence type="ECO:0000256" key="5">
    <source>
        <dbReference type="ARBA" id="ARBA00022763"/>
    </source>
</evidence>
<sequence length="113" mass="13157">METLHNALLKWYEECGRKGLPFRNLKGINAPYEVYISEVMSQQTQINTVVERFYSPFLEAFPTLKDLANAQLEEVLLLWRGLGYYSRAKNLKKALKFALKNIIHNYPMTIKAC</sequence>
<dbReference type="PATRIC" id="fig|1145113.3.peg.144"/>
<dbReference type="GO" id="GO:0046872">
    <property type="term" value="F:metal ion binding"/>
    <property type="evidence" value="ECO:0007669"/>
    <property type="project" value="UniProtKB-KW"/>
</dbReference>
<dbReference type="AlphaFoldDB" id="K2LD21"/>
<keyword evidence="10" id="KW-0326">Glycosidase</keyword>
<feature type="domain" description="HhH-GPD" evidence="11">
    <location>
        <begin position="36"/>
        <end position="94"/>
    </location>
</feature>
<dbReference type="GO" id="GO:0006284">
    <property type="term" value="P:base-excision repair"/>
    <property type="evidence" value="ECO:0007669"/>
    <property type="project" value="InterPro"/>
</dbReference>
<keyword evidence="5" id="KW-0227">DNA damage</keyword>
<name>K2LD21_HELPX</name>
<comment type="caution">
    <text evidence="12">The sequence shown here is derived from an EMBL/GenBank/DDBJ whole genome shotgun (WGS) entry which is preliminary data.</text>
</comment>
<gene>
    <name evidence="12" type="ORF">OUI_0145</name>
</gene>
<evidence type="ECO:0000256" key="7">
    <source>
        <dbReference type="ARBA" id="ARBA00023004"/>
    </source>
</evidence>
<organism evidence="12 13">
    <name type="scientific">Helicobacter pylori R036d</name>
    <dbReference type="NCBI Taxonomy" id="1145113"/>
    <lineage>
        <taxon>Bacteria</taxon>
        <taxon>Pseudomonadati</taxon>
        <taxon>Campylobacterota</taxon>
        <taxon>Epsilonproteobacteria</taxon>
        <taxon>Campylobacterales</taxon>
        <taxon>Helicobacteraceae</taxon>
        <taxon>Helicobacter</taxon>
    </lineage>
</organism>
<dbReference type="GO" id="GO:0032357">
    <property type="term" value="F:oxidized purine DNA binding"/>
    <property type="evidence" value="ECO:0007669"/>
    <property type="project" value="TreeGrafter"/>
</dbReference>
<dbReference type="Gene3D" id="1.10.1670.10">
    <property type="entry name" value="Helix-hairpin-Helix base-excision DNA repair enzymes (C-terminal)"/>
    <property type="match status" value="1"/>
</dbReference>
<keyword evidence="9" id="KW-0234">DNA repair</keyword>
<dbReference type="GO" id="GO:0034039">
    <property type="term" value="F:8-oxo-7,8-dihydroguanine DNA N-glycosylase activity"/>
    <property type="evidence" value="ECO:0007669"/>
    <property type="project" value="TreeGrafter"/>
</dbReference>
<evidence type="ECO:0000256" key="4">
    <source>
        <dbReference type="ARBA" id="ARBA00022723"/>
    </source>
</evidence>
<comment type="cofactor">
    <cofactor evidence="1">
        <name>[4Fe-4S] cluster</name>
        <dbReference type="ChEBI" id="CHEBI:49883"/>
    </cofactor>
</comment>
<evidence type="ECO:0000256" key="1">
    <source>
        <dbReference type="ARBA" id="ARBA00001966"/>
    </source>
</evidence>
<keyword evidence="6" id="KW-0378">Hydrolase</keyword>
<evidence type="ECO:0000256" key="10">
    <source>
        <dbReference type="ARBA" id="ARBA00023295"/>
    </source>
</evidence>
<dbReference type="GO" id="GO:0006298">
    <property type="term" value="P:mismatch repair"/>
    <property type="evidence" value="ECO:0007669"/>
    <property type="project" value="TreeGrafter"/>
</dbReference>
<evidence type="ECO:0000256" key="2">
    <source>
        <dbReference type="ARBA" id="ARBA00002933"/>
    </source>
</evidence>
<accession>K2LD21</accession>
<protein>
    <submittedName>
        <fullName evidence="12">HhH-GPD superbase excision DNA repair family protein</fullName>
    </submittedName>
</protein>
<comment type="similarity">
    <text evidence="3">Belongs to the Nth/MutY family.</text>
</comment>
<evidence type="ECO:0000259" key="11">
    <source>
        <dbReference type="Pfam" id="PF00730"/>
    </source>
</evidence>
<dbReference type="Pfam" id="PF00730">
    <property type="entry name" value="HhH-GPD"/>
    <property type="match status" value="1"/>
</dbReference>
<comment type="function">
    <text evidence="2">Adenine glycosylase active on G-A mispairs. MutY also corrects error-prone DNA synthesis past GO lesions which are due to the oxidatively damaged form of guanine: 7,8-dihydro-8-oxoguanine (8-oxo-dGTP).</text>
</comment>
<dbReference type="InterPro" id="IPR044298">
    <property type="entry name" value="MIG/MutY"/>
</dbReference>